<dbReference type="InterPro" id="IPR017853">
    <property type="entry name" value="GH"/>
</dbReference>
<evidence type="ECO:0000256" key="7">
    <source>
        <dbReference type="ARBA" id="ARBA00022679"/>
    </source>
</evidence>
<evidence type="ECO:0000313" key="15">
    <source>
        <dbReference type="Proteomes" id="UP000265816"/>
    </source>
</evidence>
<evidence type="ECO:0000313" key="14">
    <source>
        <dbReference type="EMBL" id="RID83015.1"/>
    </source>
</evidence>
<dbReference type="RefSeq" id="WP_119113862.1">
    <property type="nucleotide sequence ID" value="NZ_CBCSEO010000003.1"/>
</dbReference>
<dbReference type="Gene3D" id="2.60.40.10">
    <property type="entry name" value="Immunoglobulins"/>
    <property type="match status" value="1"/>
</dbReference>
<evidence type="ECO:0000256" key="8">
    <source>
        <dbReference type="ARBA" id="ARBA00023056"/>
    </source>
</evidence>
<evidence type="ECO:0000256" key="3">
    <source>
        <dbReference type="ARBA" id="ARBA00004964"/>
    </source>
</evidence>
<dbReference type="InterPro" id="IPR013783">
    <property type="entry name" value="Ig-like_fold"/>
</dbReference>
<dbReference type="PANTHER" id="PTHR43651:SF3">
    <property type="entry name" value="1,4-ALPHA-GLUCAN-BRANCHING ENZYME"/>
    <property type="match status" value="1"/>
</dbReference>
<dbReference type="GO" id="GO:0004553">
    <property type="term" value="F:hydrolase activity, hydrolyzing O-glycosyl compounds"/>
    <property type="evidence" value="ECO:0007669"/>
    <property type="project" value="InterPro"/>
</dbReference>
<dbReference type="Gene3D" id="3.20.20.80">
    <property type="entry name" value="Glycosidases"/>
    <property type="match status" value="1"/>
</dbReference>
<comment type="pathway">
    <text evidence="3 10">Glycan biosynthesis; glycogen biosynthesis.</text>
</comment>
<evidence type="ECO:0000256" key="4">
    <source>
        <dbReference type="ARBA" id="ARBA00009000"/>
    </source>
</evidence>
<dbReference type="CDD" id="cd02855">
    <property type="entry name" value="E_set_GBE_prok_N"/>
    <property type="match status" value="1"/>
</dbReference>
<evidence type="ECO:0000256" key="5">
    <source>
        <dbReference type="ARBA" id="ARBA00022600"/>
    </source>
</evidence>
<dbReference type="SUPFAM" id="SSF51011">
    <property type="entry name" value="Glycosyl hydrolase domain"/>
    <property type="match status" value="1"/>
</dbReference>
<dbReference type="SUPFAM" id="SSF51445">
    <property type="entry name" value="(Trans)glycosidases"/>
    <property type="match status" value="1"/>
</dbReference>
<dbReference type="NCBIfam" id="NF003811">
    <property type="entry name" value="PRK05402.1"/>
    <property type="match status" value="1"/>
</dbReference>
<dbReference type="GO" id="GO:0005978">
    <property type="term" value="P:glycogen biosynthetic process"/>
    <property type="evidence" value="ECO:0007669"/>
    <property type="project" value="UniProtKB-UniRule"/>
</dbReference>
<proteinExistence type="inferred from homology"/>
<dbReference type="AlphaFoldDB" id="A0A398AZK6"/>
<dbReference type="SUPFAM" id="SSF81296">
    <property type="entry name" value="E set domains"/>
    <property type="match status" value="1"/>
</dbReference>
<evidence type="ECO:0000256" key="12">
    <source>
        <dbReference type="SAM" id="MobiDB-lite"/>
    </source>
</evidence>
<dbReference type="GO" id="GO:0043169">
    <property type="term" value="F:cation binding"/>
    <property type="evidence" value="ECO:0007669"/>
    <property type="project" value="InterPro"/>
</dbReference>
<dbReference type="InterPro" id="IPR006407">
    <property type="entry name" value="GlgB"/>
</dbReference>
<evidence type="ECO:0000259" key="13">
    <source>
        <dbReference type="SMART" id="SM00642"/>
    </source>
</evidence>
<dbReference type="InterPro" id="IPR037439">
    <property type="entry name" value="Branching_enzy"/>
</dbReference>
<feature type="domain" description="Glycosyl hydrolase family 13 catalytic" evidence="13">
    <location>
        <begin position="151"/>
        <end position="498"/>
    </location>
</feature>
<dbReference type="InterPro" id="IPR004193">
    <property type="entry name" value="Glyco_hydro_13_N"/>
</dbReference>
<dbReference type="Pfam" id="PF00128">
    <property type="entry name" value="Alpha-amylase"/>
    <property type="match status" value="1"/>
</dbReference>
<comment type="caution">
    <text evidence="14">The sequence shown here is derived from an EMBL/GenBank/DDBJ whole genome shotgun (WGS) entry which is preliminary data.</text>
</comment>
<dbReference type="EC" id="2.4.1.18" evidence="10"/>
<gene>
    <name evidence="10 14" type="primary">glgB</name>
    <name evidence="14" type="ORF">D1970_15940</name>
</gene>
<dbReference type="InterPro" id="IPR044143">
    <property type="entry name" value="GlgB_N_E_set_prok"/>
</dbReference>
<dbReference type="Gene3D" id="2.60.40.1180">
    <property type="entry name" value="Golgi alpha-mannosidase II"/>
    <property type="match status" value="1"/>
</dbReference>
<dbReference type="OrthoDB" id="9800174at2"/>
<dbReference type="Pfam" id="PF02806">
    <property type="entry name" value="Alpha-amylase_C"/>
    <property type="match status" value="1"/>
</dbReference>
<evidence type="ECO:0000256" key="1">
    <source>
        <dbReference type="ARBA" id="ARBA00000826"/>
    </source>
</evidence>
<dbReference type="InterPro" id="IPR006048">
    <property type="entry name" value="A-amylase/branching_C"/>
</dbReference>
<feature type="region of interest" description="Disordered" evidence="12">
    <location>
        <begin position="620"/>
        <end position="653"/>
    </location>
</feature>
<evidence type="ECO:0000256" key="11">
    <source>
        <dbReference type="PIRSR" id="PIRSR000463-1"/>
    </source>
</evidence>
<feature type="active site" description="Proton donor" evidence="10 11">
    <location>
        <position position="350"/>
    </location>
</feature>
<comment type="function">
    <text evidence="2 10">Catalyzes the formation of the alpha-1,6-glucosidic linkages in glycogen by scission of a 1,4-alpha-linked oligosaccharide from growing alpha-1,4-glucan chains and the subsequent attachment of the oligosaccharide to the alpha-1,6 position.</text>
</comment>
<feature type="active site" description="Nucleophile" evidence="10 11">
    <location>
        <position position="308"/>
    </location>
</feature>
<dbReference type="PANTHER" id="PTHR43651">
    <property type="entry name" value="1,4-ALPHA-GLUCAN-BRANCHING ENZYME"/>
    <property type="match status" value="1"/>
</dbReference>
<protein>
    <recommendedName>
        <fullName evidence="10">1,4-alpha-glucan branching enzyme GlgB</fullName>
        <ecNumber evidence="10">2.4.1.18</ecNumber>
    </recommendedName>
    <alternativeName>
        <fullName evidence="10">1,4-alpha-D-glucan:1,4-alpha-D-glucan 6-glucosyl-transferase</fullName>
    </alternativeName>
    <alternativeName>
        <fullName evidence="10">Alpha-(1-&gt;4)-glucan branching enzyme</fullName>
    </alternativeName>
    <alternativeName>
        <fullName evidence="10">Glycogen branching enzyme</fullName>
        <shortName evidence="10">BE</shortName>
    </alternativeName>
</protein>
<dbReference type="Pfam" id="PF02922">
    <property type="entry name" value="CBM_48"/>
    <property type="match status" value="1"/>
</dbReference>
<dbReference type="InterPro" id="IPR014756">
    <property type="entry name" value="Ig_E-set"/>
</dbReference>
<dbReference type="EMBL" id="QWVT01000029">
    <property type="protein sequence ID" value="RID83015.1"/>
    <property type="molecule type" value="Genomic_DNA"/>
</dbReference>
<reference evidence="14 15" key="1">
    <citation type="submission" date="2018-08" db="EMBL/GenBank/DDBJ databases">
        <title>Bacillus jemisoniae sp. nov., Bacillus chryseoplanitiae sp. nov., Bacillus resnikiae sp. nov., and Bacillus frankliniae sp. nov., isolated from Viking spacecraft and associated surfaces.</title>
        <authorList>
            <person name="Seuylemezian A."/>
            <person name="Vaishampayan P."/>
        </authorList>
    </citation>
    <scope>NUCLEOTIDE SEQUENCE [LARGE SCALE GENOMIC DNA]</scope>
    <source>
        <strain evidence="14 15">JJ-247</strain>
    </source>
</reference>
<evidence type="ECO:0000256" key="9">
    <source>
        <dbReference type="ARBA" id="ARBA00023277"/>
    </source>
</evidence>
<accession>A0A398AZK6</accession>
<dbReference type="Proteomes" id="UP000265816">
    <property type="component" value="Unassembled WGS sequence"/>
</dbReference>
<feature type="compositionally biased region" description="Basic and acidic residues" evidence="12">
    <location>
        <begin position="622"/>
        <end position="633"/>
    </location>
</feature>
<keyword evidence="8 10" id="KW-0320">Glycogen biosynthesis</keyword>
<dbReference type="FunFam" id="2.60.40.1180:FF:000002">
    <property type="entry name" value="1,4-alpha-glucan branching enzyme GlgB"/>
    <property type="match status" value="1"/>
</dbReference>
<keyword evidence="6 10" id="KW-0328">Glycosyltransferase</keyword>
<comment type="subunit">
    <text evidence="10">Monomer.</text>
</comment>
<name>A0A398AZK6_9BACI</name>
<sequence length="653" mass="75397">MIMNPTDFQIHLFHEGNYFRSHELFGAHVIKDSTLAYTRFCVWAPEARQVRLAGSFNGWIGNGCEFEKLNKQGVWVFTVNRDLTGELYKYEIITNEGDIKLKADPFAFRSELRPNTASIVHPLDGYAWNDRNWMRKRQKKDSHSSPVAIYEIHFSSWKKKKDGSFLSYRELADQVIPYVLSHGYTHIEVLPLGEHPLDISWGYQSTGYYSVTSRYGLPEDFMYFVDQCHQNGLGVILDWVPGHFCKDEQGLYSFDGSFAYEYQHELDRENTVWGTANFDLGKTEVLSFLISNAIFWAERYHIDGFRVDAVANIIYWPNSDQSVNPYGVDFLKKLNRTVAEHTPGVLMMAEDSTDWPNVTQKPEEGGLGFTYKWNMGWMNDMLKYMETSPGKRKHLHSKVTFSLLYAFTESFVLPFSHDEVVHGKKSLLDKMPGDYWQKFAQLRLLLGYMMAHPGKKLTFMGTELGPFAEWKDKEQLDWHLLDYDMHSSLNIFVKDALKIYKRCKPLYELDNVQEGFEWIDADNHEQSVFSFVRKGSKSEEFLIIICNFTERAYSGYRIGVPYKAAYREVLNSDAEVYGGSGVINKNPVKAENIHFHGRAYSIELNIPPFGISILRPVKNRKGRSEADAKEKGGRHATRRGAGKQAKLVDKRHS</sequence>
<dbReference type="HAMAP" id="MF_00685">
    <property type="entry name" value="GlgB"/>
    <property type="match status" value="1"/>
</dbReference>
<dbReference type="GO" id="GO:0003844">
    <property type="term" value="F:1,4-alpha-glucan branching enzyme activity"/>
    <property type="evidence" value="ECO:0007669"/>
    <property type="project" value="UniProtKB-UniRule"/>
</dbReference>
<dbReference type="PIRSF" id="PIRSF000463">
    <property type="entry name" value="GlgB"/>
    <property type="match status" value="1"/>
</dbReference>
<keyword evidence="9 10" id="KW-0119">Carbohydrate metabolism</keyword>
<dbReference type="GO" id="GO:0005829">
    <property type="term" value="C:cytosol"/>
    <property type="evidence" value="ECO:0007669"/>
    <property type="project" value="TreeGrafter"/>
</dbReference>
<dbReference type="FunFam" id="3.20.20.80:FF:000003">
    <property type="entry name" value="1,4-alpha-glucan branching enzyme GlgB"/>
    <property type="match status" value="1"/>
</dbReference>
<evidence type="ECO:0000256" key="10">
    <source>
        <dbReference type="HAMAP-Rule" id="MF_00685"/>
    </source>
</evidence>
<evidence type="ECO:0000256" key="2">
    <source>
        <dbReference type="ARBA" id="ARBA00002953"/>
    </source>
</evidence>
<keyword evidence="15" id="KW-1185">Reference proteome</keyword>
<keyword evidence="5 10" id="KW-0321">Glycogen metabolism</keyword>
<keyword evidence="7 10" id="KW-0808">Transferase</keyword>
<dbReference type="InterPro" id="IPR013780">
    <property type="entry name" value="Glyco_hydro_b"/>
</dbReference>
<dbReference type="InterPro" id="IPR006047">
    <property type="entry name" value="GH13_cat_dom"/>
</dbReference>
<organism evidence="14 15">
    <name type="scientific">Mesobacillus zeae</name>
    <dbReference type="NCBI Taxonomy" id="1917180"/>
    <lineage>
        <taxon>Bacteria</taxon>
        <taxon>Bacillati</taxon>
        <taxon>Bacillota</taxon>
        <taxon>Bacilli</taxon>
        <taxon>Bacillales</taxon>
        <taxon>Bacillaceae</taxon>
        <taxon>Mesobacillus</taxon>
    </lineage>
</organism>
<evidence type="ECO:0000256" key="6">
    <source>
        <dbReference type="ARBA" id="ARBA00022676"/>
    </source>
</evidence>
<dbReference type="CDD" id="cd11322">
    <property type="entry name" value="AmyAc_Glg_BE"/>
    <property type="match status" value="1"/>
</dbReference>
<comment type="catalytic activity">
    <reaction evidence="1 10">
        <text>Transfers a segment of a (1-&gt;4)-alpha-D-glucan chain to a primary hydroxy group in a similar glucan chain.</text>
        <dbReference type="EC" id="2.4.1.18"/>
    </reaction>
</comment>
<dbReference type="UniPathway" id="UPA00164"/>
<dbReference type="NCBIfam" id="NF008967">
    <property type="entry name" value="PRK12313.1"/>
    <property type="match status" value="1"/>
</dbReference>
<dbReference type="SMART" id="SM00642">
    <property type="entry name" value="Aamy"/>
    <property type="match status" value="1"/>
</dbReference>
<comment type="similarity">
    <text evidence="4 10">Belongs to the glycosyl hydrolase 13 family. GlgB subfamily.</text>
</comment>
<dbReference type="NCBIfam" id="TIGR01515">
    <property type="entry name" value="branching_enzym"/>
    <property type="match status" value="1"/>
</dbReference>